<proteinExistence type="predicted"/>
<dbReference type="CDD" id="cd04301">
    <property type="entry name" value="NAT_SF"/>
    <property type="match status" value="1"/>
</dbReference>
<dbReference type="EC" id="2.3.-.-" evidence="2"/>
<gene>
    <name evidence="2" type="ORF">ACFQ2J_04255</name>
</gene>
<comment type="caution">
    <text evidence="2">The sequence shown here is derived from an EMBL/GenBank/DDBJ whole genome shotgun (WGS) entry which is preliminary data.</text>
</comment>
<dbReference type="InterPro" id="IPR016181">
    <property type="entry name" value="Acyl_CoA_acyltransferase"/>
</dbReference>
<feature type="domain" description="N-acetyltransferase" evidence="1">
    <location>
        <begin position="1"/>
        <end position="133"/>
    </location>
</feature>
<evidence type="ECO:0000259" key="1">
    <source>
        <dbReference type="PROSITE" id="PS51186"/>
    </source>
</evidence>
<dbReference type="PROSITE" id="PS51186">
    <property type="entry name" value="GNAT"/>
    <property type="match status" value="1"/>
</dbReference>
<dbReference type="Gene3D" id="3.40.630.30">
    <property type="match status" value="1"/>
</dbReference>
<keyword evidence="3" id="KW-1185">Reference proteome</keyword>
<keyword evidence="2" id="KW-0808">Transferase</keyword>
<protein>
    <submittedName>
        <fullName evidence="2">GNAT family N-acetyltransferase</fullName>
        <ecNumber evidence="2">2.3.-.-</ecNumber>
    </submittedName>
</protein>
<dbReference type="RefSeq" id="WP_386056887.1">
    <property type="nucleotide sequence ID" value="NZ_JBHTKL010000001.1"/>
</dbReference>
<dbReference type="SUPFAM" id="SSF55729">
    <property type="entry name" value="Acyl-CoA N-acyltransferases (Nat)"/>
    <property type="match status" value="1"/>
</dbReference>
<keyword evidence="2" id="KW-0012">Acyltransferase</keyword>
<organism evidence="2 3">
    <name type="scientific">Thalassobacillus hwangdonensis</name>
    <dbReference type="NCBI Taxonomy" id="546108"/>
    <lineage>
        <taxon>Bacteria</taxon>
        <taxon>Bacillati</taxon>
        <taxon>Bacillota</taxon>
        <taxon>Bacilli</taxon>
        <taxon>Bacillales</taxon>
        <taxon>Bacillaceae</taxon>
        <taxon>Thalassobacillus</taxon>
    </lineage>
</organism>
<reference evidence="3" key="1">
    <citation type="journal article" date="2019" name="Int. J. Syst. Evol. Microbiol.">
        <title>The Global Catalogue of Microorganisms (GCM) 10K type strain sequencing project: providing services to taxonomists for standard genome sequencing and annotation.</title>
        <authorList>
            <consortium name="The Broad Institute Genomics Platform"/>
            <consortium name="The Broad Institute Genome Sequencing Center for Infectious Disease"/>
            <person name="Wu L."/>
            <person name="Ma J."/>
        </authorList>
    </citation>
    <scope>NUCLEOTIDE SEQUENCE [LARGE SCALE GENOMIC DNA]</scope>
    <source>
        <strain evidence="3">CCUG 56607</strain>
    </source>
</reference>
<dbReference type="Proteomes" id="UP001596990">
    <property type="component" value="Unassembled WGS sequence"/>
</dbReference>
<accession>A0ABW3KXW9</accession>
<sequence>MIKSIPENDRYNIDHFLISHWGSEEMYIHTGRYNLRTLSGFYIEIEGEVVAALTYHLHDDCLEIISIDSTKENEGHGTALLTKAEQHAVDKGRDQVQLITTNDNLNAIQFYLKRHYRLVCVKLDAVKEARKCKPSIPLVNENGLLVQDELLFSKKLQLSVLR</sequence>
<dbReference type="Pfam" id="PF00583">
    <property type="entry name" value="Acetyltransf_1"/>
    <property type="match status" value="1"/>
</dbReference>
<evidence type="ECO:0000313" key="3">
    <source>
        <dbReference type="Proteomes" id="UP001596990"/>
    </source>
</evidence>
<dbReference type="InterPro" id="IPR000182">
    <property type="entry name" value="GNAT_dom"/>
</dbReference>
<name>A0ABW3KXW9_9BACI</name>
<dbReference type="GO" id="GO:0016746">
    <property type="term" value="F:acyltransferase activity"/>
    <property type="evidence" value="ECO:0007669"/>
    <property type="project" value="UniProtKB-KW"/>
</dbReference>
<dbReference type="EMBL" id="JBHTKL010000001">
    <property type="protein sequence ID" value="MFD1018407.1"/>
    <property type="molecule type" value="Genomic_DNA"/>
</dbReference>
<evidence type="ECO:0000313" key="2">
    <source>
        <dbReference type="EMBL" id="MFD1018407.1"/>
    </source>
</evidence>